<dbReference type="Pfam" id="PF13229">
    <property type="entry name" value="Beta_helix"/>
    <property type="match status" value="1"/>
</dbReference>
<accession>A0A9D2AZ67</accession>
<evidence type="ECO:0000313" key="3">
    <source>
        <dbReference type="EMBL" id="HIX55612.1"/>
    </source>
</evidence>
<dbReference type="InterPro" id="IPR012334">
    <property type="entry name" value="Pectin_lyas_fold"/>
</dbReference>
<dbReference type="InterPro" id="IPR048482">
    <property type="entry name" value="GH141_ins"/>
</dbReference>
<dbReference type="InterPro" id="IPR008000">
    <property type="entry name" value="Rham/fucose_mutarotase"/>
</dbReference>
<evidence type="ECO:0000259" key="2">
    <source>
        <dbReference type="Pfam" id="PF21231"/>
    </source>
</evidence>
<dbReference type="SUPFAM" id="SSF54909">
    <property type="entry name" value="Dimeric alpha+beta barrel"/>
    <property type="match status" value="1"/>
</dbReference>
<feature type="domain" description="GH141-like insertion" evidence="2">
    <location>
        <begin position="37"/>
        <end position="186"/>
    </location>
</feature>
<proteinExistence type="predicted"/>
<name>A0A9D2AZ67_9SPHI</name>
<dbReference type="InterPro" id="IPR011050">
    <property type="entry name" value="Pectin_lyase_fold/virulence"/>
</dbReference>
<gene>
    <name evidence="3" type="ORF">H9853_11380</name>
</gene>
<dbReference type="InterPro" id="IPR039448">
    <property type="entry name" value="Beta_helix"/>
</dbReference>
<dbReference type="GO" id="GO:0016857">
    <property type="term" value="F:racemase and epimerase activity, acting on carbohydrates and derivatives"/>
    <property type="evidence" value="ECO:0007669"/>
    <property type="project" value="InterPro"/>
</dbReference>
<protein>
    <submittedName>
        <fullName evidence="3">Right-handed parallel beta-helix repeat-containing protein</fullName>
    </submittedName>
</protein>
<dbReference type="PANTHER" id="PTHR36453:SF1">
    <property type="entry name" value="RIGHT HANDED BETA HELIX DOMAIN-CONTAINING PROTEIN"/>
    <property type="match status" value="1"/>
</dbReference>
<dbReference type="Proteomes" id="UP000824156">
    <property type="component" value="Unassembled WGS sequence"/>
</dbReference>
<dbReference type="SUPFAM" id="SSF51126">
    <property type="entry name" value="Pectin lyase-like"/>
    <property type="match status" value="1"/>
</dbReference>
<dbReference type="AlphaFoldDB" id="A0A9D2AZ67"/>
<dbReference type="EMBL" id="DXEZ01000322">
    <property type="protein sequence ID" value="HIX55612.1"/>
    <property type="molecule type" value="Genomic_DNA"/>
</dbReference>
<dbReference type="Pfam" id="PF21231">
    <property type="entry name" value="GH141_M"/>
    <property type="match status" value="1"/>
</dbReference>
<reference evidence="3" key="2">
    <citation type="submission" date="2021-04" db="EMBL/GenBank/DDBJ databases">
        <authorList>
            <person name="Gilroy R."/>
        </authorList>
    </citation>
    <scope>NUCLEOTIDE SEQUENCE</scope>
    <source>
        <strain evidence="3">1719</strain>
    </source>
</reference>
<dbReference type="InterPro" id="IPR011008">
    <property type="entry name" value="Dimeric_a/b-barrel"/>
</dbReference>
<dbReference type="Gene3D" id="2.160.20.10">
    <property type="entry name" value="Single-stranded right-handed beta-helix, Pectin lyase-like"/>
    <property type="match status" value="1"/>
</dbReference>
<feature type="non-terminal residue" evidence="3">
    <location>
        <position position="1"/>
    </location>
</feature>
<dbReference type="PANTHER" id="PTHR36453">
    <property type="entry name" value="SECRETED PROTEIN-RELATED"/>
    <property type="match status" value="1"/>
</dbReference>
<organism evidence="3 4">
    <name type="scientific">Candidatus Sphingobacterium stercoripullorum</name>
    <dbReference type="NCBI Taxonomy" id="2838759"/>
    <lineage>
        <taxon>Bacteria</taxon>
        <taxon>Pseudomonadati</taxon>
        <taxon>Bacteroidota</taxon>
        <taxon>Sphingobacteriia</taxon>
        <taxon>Sphingobacteriales</taxon>
        <taxon>Sphingobacteriaceae</taxon>
        <taxon>Sphingobacterium</taxon>
    </lineage>
</organism>
<evidence type="ECO:0000313" key="4">
    <source>
        <dbReference type="Proteomes" id="UP000824156"/>
    </source>
</evidence>
<dbReference type="Gene3D" id="3.30.70.100">
    <property type="match status" value="1"/>
</dbReference>
<reference evidence="3" key="1">
    <citation type="journal article" date="2021" name="PeerJ">
        <title>Extensive microbial diversity within the chicken gut microbiome revealed by metagenomics and culture.</title>
        <authorList>
            <person name="Gilroy R."/>
            <person name="Ravi A."/>
            <person name="Getino M."/>
            <person name="Pursley I."/>
            <person name="Horton D.L."/>
            <person name="Alikhan N.F."/>
            <person name="Baker D."/>
            <person name="Gharbi K."/>
            <person name="Hall N."/>
            <person name="Watson M."/>
            <person name="Adriaenssens E.M."/>
            <person name="Foster-Nyarko E."/>
            <person name="Jarju S."/>
            <person name="Secka A."/>
            <person name="Antonio M."/>
            <person name="Oren A."/>
            <person name="Chaudhuri R.R."/>
            <person name="La Ragione R."/>
            <person name="Hildebrand F."/>
            <person name="Pallen M.J."/>
        </authorList>
    </citation>
    <scope>NUCLEOTIDE SEQUENCE</scope>
    <source>
        <strain evidence="3">1719</strain>
    </source>
</reference>
<comment type="caution">
    <text evidence="3">The sequence shown here is derived from an EMBL/GenBank/DDBJ whole genome shotgun (WGS) entry which is preliminary data.</text>
</comment>
<dbReference type="Pfam" id="PF05336">
    <property type="entry name" value="rhaM"/>
    <property type="match status" value="1"/>
</dbReference>
<feature type="domain" description="Right handed beta helix" evidence="1">
    <location>
        <begin position="276"/>
        <end position="451"/>
    </location>
</feature>
<evidence type="ECO:0000259" key="1">
    <source>
        <dbReference type="Pfam" id="PF13229"/>
    </source>
</evidence>
<sequence length="737" mass="83941">ILPRSGQRVVISGGRSISNWEPLKSHPKISKEIAKHILVADAPKVGGKSVNFRQLWVNNKKAQRAESHKDNELPRIINWNFERASAVIPNDFKGLEFTPGMEFFIHQWWAIAQLRVKDATIHQDSIELFFYEPESKIQNEHPWPKPWLSEEHGNSAFRLVNALAFLDSPGEWFLDEDAGKIYYYKRPGEEPSNLQAEFPYLENVITLKGTKEHPVEHIHFQDIGFVHSAWNRPNTHGHVALQAGMYFYDAYKLDIPGTPDKAGLENQAWVGRPSAAVFLKNTQHIAFQGCEFLQVAATALDFDTGNKEALVEGSVFKDIGGNALLVGKFSDESFEAHLPYHPEDVREITEGITITNNLIHNAANEDWGAVGIGVGFARGIEVSNNDISELSYTGISLGWGWTPTVNMMRDNKISDNKITRYGKYMYDVAGIYTLSAQPGTKITGNLIDSIYLSPYAHIPDHWFYLYTDEGSAYMQVENNWFPEEKILKNANGPAVIWQNNGPQTNKEELSAGLQHEFLRLLKSKDPTQSEAQFNVYIPFLEPVYVQVYDPSGAFSKEDFSKAAKEQGIDNPEIYSWGSYHLLKTDDELGKKLLSALLANNPQVESRLFNELVYEFDRGNCKKEEPAGEEDFVLLSAQLVDDESLQDEYLQYHQDQFEKWPEVAQGFCRAGFNQVLVYKSGRQLMLYISFEKGKDFQEIDKLTTLDNPRVEEWNELMSSYQEGIKGTDKSETWIFFKR</sequence>